<comment type="caution">
    <text evidence="1">The sequence shown here is derived from an EMBL/GenBank/DDBJ whole genome shotgun (WGS) entry which is preliminary data.</text>
</comment>
<dbReference type="RefSeq" id="WP_255310089.1">
    <property type="nucleotide sequence ID" value="NZ_JASJUS010000001.1"/>
</dbReference>
<gene>
    <name evidence="1" type="ORF">QNN03_00855</name>
</gene>
<organism evidence="1 2">
    <name type="scientific">Streptomyces fuscus</name>
    <dbReference type="NCBI Taxonomy" id="3048495"/>
    <lineage>
        <taxon>Bacteria</taxon>
        <taxon>Bacillati</taxon>
        <taxon>Actinomycetota</taxon>
        <taxon>Actinomycetes</taxon>
        <taxon>Kitasatosporales</taxon>
        <taxon>Streptomycetaceae</taxon>
        <taxon>Streptomyces</taxon>
    </lineage>
</organism>
<proteinExistence type="predicted"/>
<dbReference type="EMBL" id="JASJUS010000001">
    <property type="protein sequence ID" value="MDL2074982.1"/>
    <property type="molecule type" value="Genomic_DNA"/>
</dbReference>
<keyword evidence="2" id="KW-1185">Reference proteome</keyword>
<reference evidence="1 2" key="1">
    <citation type="submission" date="2023-05" db="EMBL/GenBank/DDBJ databases">
        <title>Streptomyces fuscus sp. nov., a brown-black pigment producing actinomyces isolated from dry sand of Sea duck farm.</title>
        <authorList>
            <person name="Xie J."/>
            <person name="Shen N."/>
        </authorList>
    </citation>
    <scope>NUCLEOTIDE SEQUENCE [LARGE SCALE GENOMIC DNA]</scope>
    <source>
        <strain evidence="1 2">GXMU-J15</strain>
    </source>
</reference>
<evidence type="ECO:0000313" key="2">
    <source>
        <dbReference type="Proteomes" id="UP001241926"/>
    </source>
</evidence>
<protein>
    <recommendedName>
        <fullName evidence="3">Alcohol dehydrogenase-like C-terminal domain-containing protein</fullName>
    </recommendedName>
</protein>
<evidence type="ECO:0000313" key="1">
    <source>
        <dbReference type="EMBL" id="MDL2074982.1"/>
    </source>
</evidence>
<dbReference type="Proteomes" id="UP001241926">
    <property type="component" value="Unassembled WGS sequence"/>
</dbReference>
<accession>A0ABT7ISB6</accession>
<name>A0ABT7ISB6_9ACTN</name>
<sequence length="75" mass="7826">MFPPYATVGPAKSLTSFVNGWPAGEDLAELTLLAAEGALSVGIGWQGPWERFGEAAGALRGRQVSGKAVLEVPRD</sequence>
<evidence type="ECO:0008006" key="3">
    <source>
        <dbReference type="Google" id="ProtNLM"/>
    </source>
</evidence>